<dbReference type="PANTHER" id="PTHR43685:SF10">
    <property type="entry name" value="LACTO-N-NEOTETRAOSE BIOSYNTHESIS GLYCOSYL TRANSFERASE LGTA"/>
    <property type="match status" value="1"/>
</dbReference>
<accession>A0A2K8KDQ8</accession>
<dbReference type="STRING" id="441209.GCA_001870665_02960"/>
<dbReference type="Pfam" id="PF00535">
    <property type="entry name" value="Glycos_transf_2"/>
    <property type="match status" value="1"/>
</dbReference>
<dbReference type="InterPro" id="IPR029044">
    <property type="entry name" value="Nucleotide-diphossugar_trans"/>
</dbReference>
<gene>
    <name evidence="2" type="ORF">BG454_15890</name>
</gene>
<keyword evidence="2" id="KW-0808">Transferase</keyword>
<proteinExistence type="predicted"/>
<feature type="domain" description="Glycosyltransferase 2-like" evidence="1">
    <location>
        <begin position="26"/>
        <end position="185"/>
    </location>
</feature>
<reference evidence="2 3" key="1">
    <citation type="submission" date="2017-11" db="EMBL/GenBank/DDBJ databases">
        <title>Revised Sequence and Annotation of the Rhodobaca barguzinensis strain alga05 Genome.</title>
        <authorList>
            <person name="Kopejtka K."/>
            <person name="Tomasch J.M."/>
            <person name="Bunk B."/>
            <person name="Koblizek M."/>
        </authorList>
    </citation>
    <scope>NUCLEOTIDE SEQUENCE [LARGE SCALE GENOMIC DNA]</scope>
    <source>
        <strain evidence="3">alga05</strain>
    </source>
</reference>
<organism evidence="2 3">
    <name type="scientific">Roseinatronobacter bogoriensis subsp. barguzinensis</name>
    <dbReference type="NCBI Taxonomy" id="441209"/>
    <lineage>
        <taxon>Bacteria</taxon>
        <taxon>Pseudomonadati</taxon>
        <taxon>Pseudomonadota</taxon>
        <taxon>Alphaproteobacteria</taxon>
        <taxon>Rhodobacterales</taxon>
        <taxon>Paracoccaceae</taxon>
        <taxon>Roseinatronobacter</taxon>
    </lineage>
</organism>
<dbReference type="CDD" id="cd00761">
    <property type="entry name" value="Glyco_tranf_GTA_type"/>
    <property type="match status" value="1"/>
</dbReference>
<evidence type="ECO:0000259" key="1">
    <source>
        <dbReference type="Pfam" id="PF00535"/>
    </source>
</evidence>
<name>A0A2K8KDQ8_9RHOB</name>
<dbReference type="SUPFAM" id="SSF53448">
    <property type="entry name" value="Nucleotide-diphospho-sugar transferases"/>
    <property type="match status" value="1"/>
</dbReference>
<keyword evidence="3" id="KW-1185">Reference proteome</keyword>
<dbReference type="InterPro" id="IPR001173">
    <property type="entry name" value="Glyco_trans_2-like"/>
</dbReference>
<evidence type="ECO:0000313" key="2">
    <source>
        <dbReference type="EMBL" id="ATX67116.1"/>
    </source>
</evidence>
<dbReference type="Gene3D" id="3.90.550.10">
    <property type="entry name" value="Spore Coat Polysaccharide Biosynthesis Protein SpsA, Chain A"/>
    <property type="match status" value="1"/>
</dbReference>
<protein>
    <submittedName>
        <fullName evidence="2">Glycosyltransferase family 2 protein</fullName>
    </submittedName>
</protein>
<sequence length="390" mass="41480">MLMPHAETPLVFINEGSTMALPPCDVIIPARNAAATLGEAVSSVLAQTAPDLCLYIVDDGSTDSTQAIAREFAAADSRVTVLSLPGAGISAAMNAGIAAGSNPVIARLDADDISDPDRHARQLAYFVANRDVVALSGAHREIRANGTLTGRIHRAAFETHADPARAPASEPPLTQPFFMVRRTALMAAGGYRPFPVSEDSDLYWRLSEQGALVCLPEIVGSYRVHSGSISAASIVNGRLMALCSQLAALSARRRGRGAADIILPAQPRWRDAGDLASMIDHAAADTGLEPAELRHLRIACAAKLMELAGYRPYELEARDCTFIAYALEMDADGLAPENRSDLAKMRSASAARLLRKGHVGRALKLAPVSLMPQTLLRAGTGRLYWSKLPG</sequence>
<dbReference type="EMBL" id="CP024899">
    <property type="protein sequence ID" value="ATX67116.1"/>
    <property type="molecule type" value="Genomic_DNA"/>
</dbReference>
<evidence type="ECO:0000313" key="3">
    <source>
        <dbReference type="Proteomes" id="UP000228948"/>
    </source>
</evidence>
<dbReference type="AlphaFoldDB" id="A0A2K8KDQ8"/>
<dbReference type="PANTHER" id="PTHR43685">
    <property type="entry name" value="GLYCOSYLTRANSFERASE"/>
    <property type="match status" value="1"/>
</dbReference>
<dbReference type="KEGG" id="rbg:BG454_15890"/>
<dbReference type="InterPro" id="IPR050834">
    <property type="entry name" value="Glycosyltransf_2"/>
</dbReference>
<dbReference type="Proteomes" id="UP000228948">
    <property type="component" value="Chromosome"/>
</dbReference>
<dbReference type="GO" id="GO:0016740">
    <property type="term" value="F:transferase activity"/>
    <property type="evidence" value="ECO:0007669"/>
    <property type="project" value="UniProtKB-KW"/>
</dbReference>